<evidence type="ECO:0000256" key="1">
    <source>
        <dbReference type="ARBA" id="ARBA00008857"/>
    </source>
</evidence>
<feature type="domain" description="Tyr recombinase" evidence="6">
    <location>
        <begin position="215"/>
        <end position="396"/>
    </location>
</feature>
<dbReference type="InterPro" id="IPR013762">
    <property type="entry name" value="Integrase-like_cat_sf"/>
</dbReference>
<evidence type="ECO:0000256" key="4">
    <source>
        <dbReference type="ARBA" id="ARBA00023172"/>
    </source>
</evidence>
<dbReference type="EMBL" id="JAVXUR010000001">
    <property type="protein sequence ID" value="MDT8878516.1"/>
    <property type="molecule type" value="Genomic_DNA"/>
</dbReference>
<comment type="similarity">
    <text evidence="1">Belongs to the 'phage' integrase family.</text>
</comment>
<evidence type="ECO:0000256" key="3">
    <source>
        <dbReference type="ARBA" id="ARBA00023125"/>
    </source>
</evidence>
<dbReference type="RefSeq" id="WP_315585440.1">
    <property type="nucleotide sequence ID" value="NZ_JAVXUR010000001.1"/>
</dbReference>
<dbReference type="InterPro" id="IPR010998">
    <property type="entry name" value="Integrase_recombinase_N"/>
</dbReference>
<organism evidence="7 8">
    <name type="scientific">Halomonas saccharevitans</name>
    <dbReference type="NCBI Taxonomy" id="416872"/>
    <lineage>
        <taxon>Bacteria</taxon>
        <taxon>Pseudomonadati</taxon>
        <taxon>Pseudomonadota</taxon>
        <taxon>Gammaproteobacteria</taxon>
        <taxon>Oceanospirillales</taxon>
        <taxon>Halomonadaceae</taxon>
        <taxon>Halomonas</taxon>
    </lineage>
</organism>
<keyword evidence="8" id="KW-1185">Reference proteome</keyword>
<dbReference type="Proteomes" id="UP001255917">
    <property type="component" value="Unassembled WGS sequence"/>
</dbReference>
<dbReference type="Gene3D" id="1.10.443.10">
    <property type="entry name" value="Intergrase catalytic core"/>
    <property type="match status" value="1"/>
</dbReference>
<evidence type="ECO:0000256" key="5">
    <source>
        <dbReference type="SAM" id="Coils"/>
    </source>
</evidence>
<protein>
    <submittedName>
        <fullName evidence="7">Site-specific integrase</fullName>
    </submittedName>
</protein>
<sequence length="407" mass="46392">MAIPFTVRKPSGAYHFRWRIPADYQHLGVELRLSLATTDKHEARAKAANLRLKAESLIHDAESLDELRQQLSERPRRRHTPRQAPAPNPTLSALWERYASHQLVDARDRTRHQSRHALGVMVELVGDMPADSFDKAAARDFVERLADYPARRSLGRQASMTLDEIQAGDYQRISATTQNNISTLVSSYAAWLVNFGYLGANPLTGIKPKRSKATAKRKTWTRDELALWFDAHQQATGWRYWLPLLGVYTGARLEELAALAPGDVLQHGDIYHIDIHGRDGRQIKNAGSWRLVPIHSRLIELGLLDLVASRKENERLFDVEPWQGRYGFKPSKWFTRQRAKLGIAPDFHGYRHTVAEELRLRGGQGHAISWLLGHSAQSMTDHYGSDGDKLQRLPMLYELVERLNWGI</sequence>
<dbReference type="InterPro" id="IPR050090">
    <property type="entry name" value="Tyrosine_recombinase_XerCD"/>
</dbReference>
<accession>A0ABU3NEC1</accession>
<evidence type="ECO:0000313" key="8">
    <source>
        <dbReference type="Proteomes" id="UP001255917"/>
    </source>
</evidence>
<reference evidence="8" key="1">
    <citation type="submission" date="2023-07" db="EMBL/GenBank/DDBJ databases">
        <title>Substrates and metabolic shifts associated with increased methane emissions in unrestored hypersaline salterns.</title>
        <authorList>
            <person name="Bueno De Mesquita C.P."/>
            <person name="Tringe S.G."/>
        </authorList>
    </citation>
    <scope>NUCLEOTIDE SEQUENCE [LARGE SCALE GENOMIC DNA]</scope>
    <source>
        <strain evidence="8">I4</strain>
    </source>
</reference>
<comment type="caution">
    <text evidence="7">The sequence shown here is derived from an EMBL/GenBank/DDBJ whole genome shotgun (WGS) entry which is preliminary data.</text>
</comment>
<dbReference type="PANTHER" id="PTHR30349">
    <property type="entry name" value="PHAGE INTEGRASE-RELATED"/>
    <property type="match status" value="1"/>
</dbReference>
<dbReference type="PANTHER" id="PTHR30349:SF41">
    <property type="entry name" value="INTEGRASE_RECOMBINASE PROTEIN MJ0367-RELATED"/>
    <property type="match status" value="1"/>
</dbReference>
<dbReference type="Pfam" id="PF00589">
    <property type="entry name" value="Phage_integrase"/>
    <property type="match status" value="1"/>
</dbReference>
<keyword evidence="4" id="KW-0233">DNA recombination</keyword>
<evidence type="ECO:0000259" key="6">
    <source>
        <dbReference type="PROSITE" id="PS51898"/>
    </source>
</evidence>
<feature type="coiled-coil region" evidence="5">
    <location>
        <begin position="40"/>
        <end position="74"/>
    </location>
</feature>
<keyword evidence="2" id="KW-0229">DNA integration</keyword>
<dbReference type="InterPro" id="IPR002104">
    <property type="entry name" value="Integrase_catalytic"/>
</dbReference>
<dbReference type="SUPFAM" id="SSF56349">
    <property type="entry name" value="DNA breaking-rejoining enzymes"/>
    <property type="match status" value="1"/>
</dbReference>
<name>A0ABU3NEC1_9GAMM</name>
<evidence type="ECO:0000313" key="7">
    <source>
        <dbReference type="EMBL" id="MDT8878516.1"/>
    </source>
</evidence>
<dbReference type="Gene3D" id="1.10.150.130">
    <property type="match status" value="1"/>
</dbReference>
<dbReference type="PROSITE" id="PS51898">
    <property type="entry name" value="TYR_RECOMBINASE"/>
    <property type="match status" value="1"/>
</dbReference>
<keyword evidence="5" id="KW-0175">Coiled coil</keyword>
<evidence type="ECO:0000256" key="2">
    <source>
        <dbReference type="ARBA" id="ARBA00022908"/>
    </source>
</evidence>
<gene>
    <name evidence="7" type="ORF">RSO68_03425</name>
</gene>
<dbReference type="CDD" id="cd01184">
    <property type="entry name" value="INT_C_like_1"/>
    <property type="match status" value="1"/>
</dbReference>
<proteinExistence type="inferred from homology"/>
<dbReference type="InterPro" id="IPR046668">
    <property type="entry name" value="DUF6538"/>
</dbReference>
<dbReference type="InterPro" id="IPR011010">
    <property type="entry name" value="DNA_brk_join_enz"/>
</dbReference>
<keyword evidence="3" id="KW-0238">DNA-binding</keyword>
<dbReference type="Pfam" id="PF20172">
    <property type="entry name" value="DUF6538"/>
    <property type="match status" value="1"/>
</dbReference>